<dbReference type="CDD" id="cd00082">
    <property type="entry name" value="HisKA"/>
    <property type="match status" value="1"/>
</dbReference>
<dbReference type="SMART" id="SM00387">
    <property type="entry name" value="HATPase_c"/>
    <property type="match status" value="1"/>
</dbReference>
<dbReference type="GeneID" id="99507332"/>
<dbReference type="CDD" id="cd00075">
    <property type="entry name" value="HATPase"/>
    <property type="match status" value="1"/>
</dbReference>
<dbReference type="InterPro" id="IPR003594">
    <property type="entry name" value="HATPase_dom"/>
</dbReference>
<keyword evidence="7" id="KW-0614">Plasmid</keyword>
<evidence type="ECO:0000256" key="3">
    <source>
        <dbReference type="ARBA" id="ARBA00022553"/>
    </source>
</evidence>
<keyword evidence="4" id="KW-1133">Transmembrane helix</keyword>
<dbReference type="PANTHER" id="PTHR43065">
    <property type="entry name" value="SENSOR HISTIDINE KINASE"/>
    <property type="match status" value="1"/>
</dbReference>
<dbReference type="InterPro" id="IPR036890">
    <property type="entry name" value="HATPase_C_sf"/>
</dbReference>
<keyword evidence="3" id="KW-0597">Phosphoprotein</keyword>
<dbReference type="Proteomes" id="UP000264605">
    <property type="component" value="Plasmid unnamed1"/>
</dbReference>
<feature type="signal peptide" evidence="5">
    <location>
        <begin position="1"/>
        <end position="20"/>
    </location>
</feature>
<dbReference type="SUPFAM" id="SSF55874">
    <property type="entry name" value="ATPase domain of HSP90 chaperone/DNA topoisomerase II/histidine kinase"/>
    <property type="match status" value="1"/>
</dbReference>
<keyword evidence="7" id="KW-0418">Kinase</keyword>
<dbReference type="GO" id="GO:0000155">
    <property type="term" value="F:phosphorelay sensor kinase activity"/>
    <property type="evidence" value="ECO:0007669"/>
    <property type="project" value="InterPro"/>
</dbReference>
<geneLocation type="plasmid" evidence="7 8">
    <name>unnamed1</name>
</geneLocation>
<dbReference type="EC" id="2.7.13.3" evidence="2"/>
<dbReference type="InterPro" id="IPR004358">
    <property type="entry name" value="Sig_transdc_His_kin-like_C"/>
</dbReference>
<evidence type="ECO:0000256" key="5">
    <source>
        <dbReference type="SAM" id="SignalP"/>
    </source>
</evidence>
<feature type="chain" id="PRO_5042140279" description="histidine kinase" evidence="5">
    <location>
        <begin position="21"/>
        <end position="678"/>
    </location>
</feature>
<evidence type="ECO:0000256" key="4">
    <source>
        <dbReference type="SAM" id="Phobius"/>
    </source>
</evidence>
<protein>
    <recommendedName>
        <fullName evidence="2">histidine kinase</fullName>
        <ecNumber evidence="2">2.7.13.3</ecNumber>
    </recommendedName>
</protein>
<proteinExistence type="predicted"/>
<dbReference type="InterPro" id="IPR003661">
    <property type="entry name" value="HisK_dim/P_dom"/>
</dbReference>
<dbReference type="InterPro" id="IPR019734">
    <property type="entry name" value="TPR_rpt"/>
</dbReference>
<dbReference type="Pfam" id="PF02518">
    <property type="entry name" value="HATPase_c"/>
    <property type="match status" value="1"/>
</dbReference>
<sequence length="678" mass="76425">MARVLITFLFSLLVFSFPVAGQANVKTADEFEKIRNTIRESYAHSPTEGLNLVNSLLETDDFSLEQRVMITNYKTWFLFENNQFEDAMQSVVEYKSMVSRLSEKSLMYGYYNLSGGIYSRLGLYEEALNYYNDAIPFARQRNQLLVYQVENNIALIYLELERFKEALTTFENYKLYAQTNNQTLNESFASMNIATALVGLKKYDEAMAVLDALLILQEKHDYITHQSISLVLKGKILRLLGDLEASENVLLNAVDLIKEHDVSSEYMSAILALTATYEAQGKIEHAISLITSIDLDSDKYTHFETQLEVAKFTASLYEKQGNYQNALIAYKQYNDIQTVALKRQASVNLTKALAEADLAAKEVRISELTKTEQIKATKAKAFQDLTIAISMCLFLIIIGSFIAIRSINRQKHKLAATLKRLHDTQSHLIEIEKIASLTSLVSGMAHQLNTPIGTIVTASSLIDKYLTGLSDKFENRNLTSKHFHEFINDTSSAKELVISSVNRLASIVEEFKSLNVSINLDKPMSNIVLLEYMHDRLEPLSIYLGKHIYYEVSGDDVTIMSYPSILGDVLKTLVINSCEHGFIDRDEGKVDIVIKQNAQCVDIIYQDNGVGIKDGILKEIFTPFYTSNMGSQHLGLGLNVVFNAVQYNLKGKICAESSDHGARFIITLPIDVRLVDEE</sequence>
<dbReference type="PROSITE" id="PS50109">
    <property type="entry name" value="HIS_KIN"/>
    <property type="match status" value="1"/>
</dbReference>
<evidence type="ECO:0000259" key="6">
    <source>
        <dbReference type="PROSITE" id="PS50109"/>
    </source>
</evidence>
<evidence type="ECO:0000256" key="2">
    <source>
        <dbReference type="ARBA" id="ARBA00012438"/>
    </source>
</evidence>
<dbReference type="Pfam" id="PF13181">
    <property type="entry name" value="TPR_8"/>
    <property type="match status" value="1"/>
</dbReference>
<dbReference type="EMBL" id="CP032091">
    <property type="protein sequence ID" value="AXV67170.1"/>
    <property type="molecule type" value="Genomic_DNA"/>
</dbReference>
<organism evidence="7 8">
    <name type="scientific">Pseudoalteromonas lipolytica</name>
    <dbReference type="NCBI Taxonomy" id="570156"/>
    <lineage>
        <taxon>Bacteria</taxon>
        <taxon>Pseudomonadati</taxon>
        <taxon>Pseudomonadota</taxon>
        <taxon>Gammaproteobacteria</taxon>
        <taxon>Alteromonadales</taxon>
        <taxon>Pseudoalteromonadaceae</taxon>
        <taxon>Pseudoalteromonas</taxon>
    </lineage>
</organism>
<keyword evidence="5" id="KW-0732">Signal</keyword>
<dbReference type="KEGG" id="pdj:D0907_17770"/>
<feature type="transmembrane region" description="Helical" evidence="4">
    <location>
        <begin position="385"/>
        <end position="404"/>
    </location>
</feature>
<dbReference type="PRINTS" id="PR00344">
    <property type="entry name" value="BCTRLSENSOR"/>
</dbReference>
<feature type="domain" description="Histidine kinase" evidence="6">
    <location>
        <begin position="443"/>
        <end position="672"/>
    </location>
</feature>
<keyword evidence="7" id="KW-0808">Transferase</keyword>
<keyword evidence="4" id="KW-0812">Transmembrane</keyword>
<dbReference type="SUPFAM" id="SSF48452">
    <property type="entry name" value="TPR-like"/>
    <property type="match status" value="1"/>
</dbReference>
<gene>
    <name evidence="7" type="ORF">D0907_17770</name>
</gene>
<evidence type="ECO:0000313" key="8">
    <source>
        <dbReference type="Proteomes" id="UP000264605"/>
    </source>
</evidence>
<evidence type="ECO:0000313" key="7">
    <source>
        <dbReference type="EMBL" id="AXV67170.1"/>
    </source>
</evidence>
<accession>A0AAD0S2U4</accession>
<dbReference type="Gene3D" id="3.30.565.10">
    <property type="entry name" value="Histidine kinase-like ATPase, C-terminal domain"/>
    <property type="match status" value="1"/>
</dbReference>
<comment type="catalytic activity">
    <reaction evidence="1">
        <text>ATP + protein L-histidine = ADP + protein N-phospho-L-histidine.</text>
        <dbReference type="EC" id="2.7.13.3"/>
    </reaction>
</comment>
<dbReference type="SMART" id="SM00028">
    <property type="entry name" value="TPR"/>
    <property type="match status" value="4"/>
</dbReference>
<evidence type="ECO:0000256" key="1">
    <source>
        <dbReference type="ARBA" id="ARBA00000085"/>
    </source>
</evidence>
<dbReference type="AlphaFoldDB" id="A0AAD0S2U4"/>
<keyword evidence="4" id="KW-0472">Membrane</keyword>
<reference evidence="7 8" key="1">
    <citation type="submission" date="2018-08" db="EMBL/GenBank/DDBJ databases">
        <title>Draft genome sequence of Pseudoalteromonas donghaensis HJ51.</title>
        <authorList>
            <person name="Oh J."/>
            <person name="Roh D."/>
        </authorList>
    </citation>
    <scope>NUCLEOTIDE SEQUENCE [LARGE SCALE GENOMIC DNA]</scope>
    <source>
        <strain evidence="7 8">HJ51</strain>
        <plasmid evidence="7 8">unnamed1</plasmid>
    </source>
</reference>
<name>A0AAD0S2U4_9GAMM</name>
<dbReference type="InterPro" id="IPR005467">
    <property type="entry name" value="His_kinase_dom"/>
</dbReference>
<dbReference type="Gene3D" id="1.10.287.130">
    <property type="match status" value="1"/>
</dbReference>
<dbReference type="Gene3D" id="1.25.40.10">
    <property type="entry name" value="Tetratricopeptide repeat domain"/>
    <property type="match status" value="1"/>
</dbReference>
<dbReference type="RefSeq" id="WP_065979138.1">
    <property type="nucleotide sequence ID" value="NZ_CP032091.1"/>
</dbReference>
<dbReference type="InterPro" id="IPR011990">
    <property type="entry name" value="TPR-like_helical_dom_sf"/>
</dbReference>